<organism evidence="3 4">
    <name type="scientific">Streptomyces melanosporofaciens</name>
    <dbReference type="NCBI Taxonomy" id="67327"/>
    <lineage>
        <taxon>Bacteria</taxon>
        <taxon>Bacillati</taxon>
        <taxon>Actinomycetota</taxon>
        <taxon>Actinomycetes</taxon>
        <taxon>Kitasatosporales</taxon>
        <taxon>Streptomycetaceae</taxon>
        <taxon>Streptomyces</taxon>
        <taxon>Streptomyces violaceusniger group</taxon>
    </lineage>
</organism>
<keyword evidence="2" id="KW-0472">Membrane</keyword>
<name>A0A1H4R3U0_STRMJ</name>
<evidence type="ECO:0008006" key="5">
    <source>
        <dbReference type="Google" id="ProtNLM"/>
    </source>
</evidence>
<feature type="region of interest" description="Disordered" evidence="1">
    <location>
        <begin position="171"/>
        <end position="191"/>
    </location>
</feature>
<dbReference type="InterPro" id="IPR038765">
    <property type="entry name" value="Papain-like_cys_pep_sf"/>
</dbReference>
<dbReference type="SUPFAM" id="SSF54001">
    <property type="entry name" value="Cysteine proteinases"/>
    <property type="match status" value="1"/>
</dbReference>
<dbReference type="EMBL" id="FNST01000002">
    <property type="protein sequence ID" value="SEC26545.1"/>
    <property type="molecule type" value="Genomic_DNA"/>
</dbReference>
<evidence type="ECO:0000313" key="4">
    <source>
        <dbReference type="Proteomes" id="UP000198609"/>
    </source>
</evidence>
<keyword evidence="2" id="KW-0812">Transmembrane</keyword>
<feature type="region of interest" description="Disordered" evidence="1">
    <location>
        <begin position="40"/>
        <end position="65"/>
    </location>
</feature>
<feature type="transmembrane region" description="Helical" evidence="2">
    <location>
        <begin position="12"/>
        <end position="33"/>
    </location>
</feature>
<feature type="compositionally biased region" description="Basic and acidic residues" evidence="1">
    <location>
        <begin position="41"/>
        <end position="59"/>
    </location>
</feature>
<sequence length="329" mass="34451">MTHSISGGRRRIFLRRVVPAIAAAGIGAIGLVGCSGSGDTAGHDAKPAKAGKVAEKGVTSRDTTSARGGAAALELKTTTGEFGTKAAATADFPTWGTRWVVHQSADTGSPSVGMLNKDAPGQDRITADYQVDTGKKVCEDGACSTYMAHITGPVSGFVTVVAVDIPQDSLPGVPVQNGGGQPPKPPQTGGTRAEALQRAATWLTANNGGRVPYSQAQVWKDGYRQDCSGYVSMALGLRAPGTNTVGLAGSGITKPIALNDLRPGDLLIDASGNNNTRHVVMFEKWNDAAHTSYTSYEQRGDFGTDHTTRRYGLEPGSEYKPYRPLKFTD</sequence>
<dbReference type="RefSeq" id="WP_093463277.1">
    <property type="nucleotide sequence ID" value="NZ_FNST01000002.1"/>
</dbReference>
<dbReference type="AlphaFoldDB" id="A0A1H4R3U0"/>
<protein>
    <recommendedName>
        <fullName evidence="5">NlpC/P60 family protein</fullName>
    </recommendedName>
</protein>
<keyword evidence="2" id="KW-1133">Transmembrane helix</keyword>
<accession>A0A1H4R3U0</accession>
<gene>
    <name evidence="3" type="ORF">SAMN04490356_3498</name>
</gene>
<dbReference type="Gene3D" id="3.90.1720.10">
    <property type="entry name" value="endopeptidase domain like (from Nostoc punctiforme)"/>
    <property type="match status" value="1"/>
</dbReference>
<evidence type="ECO:0000313" key="3">
    <source>
        <dbReference type="EMBL" id="SEC26545.1"/>
    </source>
</evidence>
<proteinExistence type="predicted"/>
<evidence type="ECO:0000256" key="2">
    <source>
        <dbReference type="SAM" id="Phobius"/>
    </source>
</evidence>
<dbReference type="Proteomes" id="UP000198609">
    <property type="component" value="Unassembled WGS sequence"/>
</dbReference>
<evidence type="ECO:0000256" key="1">
    <source>
        <dbReference type="SAM" id="MobiDB-lite"/>
    </source>
</evidence>
<keyword evidence="4" id="KW-1185">Reference proteome</keyword>
<reference evidence="4" key="1">
    <citation type="submission" date="2016-10" db="EMBL/GenBank/DDBJ databases">
        <authorList>
            <person name="Varghese N."/>
            <person name="Submissions S."/>
        </authorList>
    </citation>
    <scope>NUCLEOTIDE SEQUENCE [LARGE SCALE GENOMIC DNA]</scope>
    <source>
        <strain evidence="4">DSM 40318</strain>
    </source>
</reference>